<accession>A0ABT9JDX7</accession>
<dbReference type="RefSeq" id="WP_305963872.1">
    <property type="nucleotide sequence ID" value="NZ_JAVAMQ010000011.1"/>
</dbReference>
<keyword evidence="1" id="KW-0547">Nucleotide-binding</keyword>
<dbReference type="InterPro" id="IPR015422">
    <property type="entry name" value="PyrdxlP-dep_Trfase_small"/>
</dbReference>
<comment type="caution">
    <text evidence="6">The sequence shown here is derived from an EMBL/GenBank/DDBJ whole genome shotgun (WGS) entry which is preliminary data.</text>
</comment>
<evidence type="ECO:0000313" key="6">
    <source>
        <dbReference type="EMBL" id="MDP5308031.1"/>
    </source>
</evidence>
<organism evidence="6 7">
    <name type="scientific">Paracoccus spongiarum</name>
    <dbReference type="NCBI Taxonomy" id="3064387"/>
    <lineage>
        <taxon>Bacteria</taxon>
        <taxon>Pseudomonadati</taxon>
        <taxon>Pseudomonadota</taxon>
        <taxon>Alphaproteobacteria</taxon>
        <taxon>Rhodobacterales</taxon>
        <taxon>Paracoccaceae</taxon>
        <taxon>Paracoccus</taxon>
    </lineage>
</organism>
<reference evidence="6 7" key="1">
    <citation type="submission" date="2023-08" db="EMBL/GenBank/DDBJ databases">
        <authorList>
            <person name="Park J.-S."/>
        </authorList>
    </citation>
    <scope>NUCLEOTIDE SEQUENCE [LARGE SCALE GENOMIC DNA]</scope>
    <source>
        <strain evidence="6 7">2205BS29-5</strain>
    </source>
</reference>
<keyword evidence="7" id="KW-1185">Reference proteome</keyword>
<keyword evidence="3" id="KW-0067">ATP-binding</keyword>
<evidence type="ECO:0000256" key="1">
    <source>
        <dbReference type="ARBA" id="ARBA00022741"/>
    </source>
</evidence>
<feature type="domain" description="Carboxyltransferase" evidence="5">
    <location>
        <begin position="3"/>
        <end position="67"/>
    </location>
</feature>
<evidence type="ECO:0000256" key="3">
    <source>
        <dbReference type="ARBA" id="ARBA00022840"/>
    </source>
</evidence>
<dbReference type="Gene3D" id="2.40.100.10">
    <property type="entry name" value="Cyclophilin-like"/>
    <property type="match status" value="1"/>
</dbReference>
<sequence>MVAITGLSVDWPARCHATPGYAVFAVGSRPGYCCLGTLDLRVQTPRRMVLMARPATGPLTVARSRTGGLGLGGATRLESRRQRRSAPPRSCATPPCPRSSGVTLRPATLDAAITPARSWVILKSPSHPTGAACAGAQLRGRGKALLRQPQVPVLCSEVCDRIWHADFPPCAIIGAAAAGAGGQSCVDKSRDDRPTDRPCRGTARPDCRDQQAAIADVVLPLIDQPGGGLCADCRRAELAGSAEVYRQRRARGHGLVNARPGLRSGLPNRAFHLYPYGASLIGKTEPDGTPLRTDPDVSIYPPDEAGIAPAHRGADGLGPHLRISTGTSRELVEAARARPR</sequence>
<dbReference type="InterPro" id="IPR015424">
    <property type="entry name" value="PyrdxlP-dep_Trfase"/>
</dbReference>
<dbReference type="InterPro" id="IPR015421">
    <property type="entry name" value="PyrdxlP-dep_Trfase_major"/>
</dbReference>
<dbReference type="InterPro" id="IPR003833">
    <property type="entry name" value="CT_C_D"/>
</dbReference>
<feature type="region of interest" description="Disordered" evidence="4">
    <location>
        <begin position="301"/>
        <end position="340"/>
    </location>
</feature>
<dbReference type="Pfam" id="PF02682">
    <property type="entry name" value="CT_C_D"/>
    <property type="match status" value="1"/>
</dbReference>
<dbReference type="SUPFAM" id="SSF53383">
    <property type="entry name" value="PLP-dependent transferases"/>
    <property type="match status" value="1"/>
</dbReference>
<evidence type="ECO:0000256" key="2">
    <source>
        <dbReference type="ARBA" id="ARBA00022801"/>
    </source>
</evidence>
<gene>
    <name evidence="6" type="ORF">Q5Y72_13130</name>
</gene>
<feature type="compositionally biased region" description="Basic and acidic residues" evidence="4">
    <location>
        <begin position="330"/>
        <end position="340"/>
    </location>
</feature>
<protein>
    <submittedName>
        <fullName evidence="6">Carboxyltransferase domain-containing protein</fullName>
    </submittedName>
</protein>
<dbReference type="Proteomes" id="UP001224997">
    <property type="component" value="Unassembled WGS sequence"/>
</dbReference>
<name>A0ABT9JDX7_9RHOB</name>
<feature type="compositionally biased region" description="Basic and acidic residues" evidence="4">
    <location>
        <begin position="187"/>
        <end position="205"/>
    </location>
</feature>
<dbReference type="InterPro" id="IPR029000">
    <property type="entry name" value="Cyclophilin-like_dom_sf"/>
</dbReference>
<evidence type="ECO:0000313" key="7">
    <source>
        <dbReference type="Proteomes" id="UP001224997"/>
    </source>
</evidence>
<dbReference type="EMBL" id="JAVAMQ010000011">
    <property type="protein sequence ID" value="MDP5308031.1"/>
    <property type="molecule type" value="Genomic_DNA"/>
</dbReference>
<dbReference type="Gene3D" id="3.90.1150.10">
    <property type="entry name" value="Aspartate Aminotransferase, domain 1"/>
    <property type="match status" value="1"/>
</dbReference>
<evidence type="ECO:0000259" key="5">
    <source>
        <dbReference type="Pfam" id="PF02682"/>
    </source>
</evidence>
<dbReference type="Gene3D" id="3.40.640.10">
    <property type="entry name" value="Type I PLP-dependent aspartate aminotransferase-like (Major domain)"/>
    <property type="match status" value="1"/>
</dbReference>
<keyword evidence="2" id="KW-0378">Hydrolase</keyword>
<evidence type="ECO:0000256" key="4">
    <source>
        <dbReference type="SAM" id="MobiDB-lite"/>
    </source>
</evidence>
<feature type="region of interest" description="Disordered" evidence="4">
    <location>
        <begin position="182"/>
        <end position="205"/>
    </location>
</feature>
<proteinExistence type="predicted"/>
<feature type="region of interest" description="Disordered" evidence="4">
    <location>
        <begin position="64"/>
        <end position="100"/>
    </location>
</feature>